<name>A0A8H6VYG9_9AGAR</name>
<dbReference type="InterPro" id="IPR036047">
    <property type="entry name" value="F-box-like_dom_sf"/>
</dbReference>
<sequence>MPKPPKTKPLAPLSIDLAARVPPELHDYVIDFLHDHRPSMCSCSLVCKAWLSSSRYHLFRNSTLRVTRWNFEKFLHFSSANGIHEHIGRLDLESHIIDEVFHHSEPTLQFNNDLKRFVNLPAVHYLRLHYHHDVFASTIGKAITENFGNIKELEFSSVHIDSFGTILEICQTLPSLRRLALCGLLLIGDEEDSREVLMAKVAAYPNLPNLTDFVFEAHRGNENVLRWLSAQRGLRLLAISRLATRAERSVFAEIIKAVGPQLTHLFLGPTNAAVDLITATNLQTLELRNITIAAPGTESVVNYVFPTLSSLLGRRAPPATLRTLVLNINVEFQTDIDTIQWDEIAPLLASADSLRRVDVGVSRHKKSLQGVICDQKLPAPRPYSIRVSDSDPKRNRFSLVNCSSTSA</sequence>
<evidence type="ECO:0000313" key="2">
    <source>
        <dbReference type="Proteomes" id="UP000636479"/>
    </source>
</evidence>
<dbReference type="SUPFAM" id="SSF81383">
    <property type="entry name" value="F-box domain"/>
    <property type="match status" value="1"/>
</dbReference>
<organism evidence="1 2">
    <name type="scientific">Mycena indigotica</name>
    <dbReference type="NCBI Taxonomy" id="2126181"/>
    <lineage>
        <taxon>Eukaryota</taxon>
        <taxon>Fungi</taxon>
        <taxon>Dikarya</taxon>
        <taxon>Basidiomycota</taxon>
        <taxon>Agaricomycotina</taxon>
        <taxon>Agaricomycetes</taxon>
        <taxon>Agaricomycetidae</taxon>
        <taxon>Agaricales</taxon>
        <taxon>Marasmiineae</taxon>
        <taxon>Mycenaceae</taxon>
        <taxon>Mycena</taxon>
    </lineage>
</organism>
<dbReference type="InterPro" id="IPR032675">
    <property type="entry name" value="LRR_dom_sf"/>
</dbReference>
<evidence type="ECO:0008006" key="3">
    <source>
        <dbReference type="Google" id="ProtNLM"/>
    </source>
</evidence>
<dbReference type="Gene3D" id="3.80.10.10">
    <property type="entry name" value="Ribonuclease Inhibitor"/>
    <property type="match status" value="1"/>
</dbReference>
<dbReference type="GeneID" id="59347476"/>
<dbReference type="SUPFAM" id="SSF52047">
    <property type="entry name" value="RNI-like"/>
    <property type="match status" value="1"/>
</dbReference>
<comment type="caution">
    <text evidence="1">The sequence shown here is derived from an EMBL/GenBank/DDBJ whole genome shotgun (WGS) entry which is preliminary data.</text>
</comment>
<proteinExistence type="predicted"/>
<dbReference type="AlphaFoldDB" id="A0A8H6VYG9"/>
<dbReference type="EMBL" id="JACAZF010000007">
    <property type="protein sequence ID" value="KAF7298814.1"/>
    <property type="molecule type" value="Genomic_DNA"/>
</dbReference>
<keyword evidence="2" id="KW-1185">Reference proteome</keyword>
<evidence type="ECO:0000313" key="1">
    <source>
        <dbReference type="EMBL" id="KAF7298814.1"/>
    </source>
</evidence>
<accession>A0A8H6VYG9</accession>
<protein>
    <recommendedName>
        <fullName evidence="3">F-box domain-containing protein</fullName>
    </recommendedName>
</protein>
<gene>
    <name evidence="1" type="ORF">MIND_00829000</name>
</gene>
<dbReference type="Proteomes" id="UP000636479">
    <property type="component" value="Unassembled WGS sequence"/>
</dbReference>
<dbReference type="RefSeq" id="XP_037218202.1">
    <property type="nucleotide sequence ID" value="XM_037364960.1"/>
</dbReference>
<reference evidence="1" key="1">
    <citation type="submission" date="2020-05" db="EMBL/GenBank/DDBJ databases">
        <title>Mycena genomes resolve the evolution of fungal bioluminescence.</title>
        <authorList>
            <person name="Tsai I.J."/>
        </authorList>
    </citation>
    <scope>NUCLEOTIDE SEQUENCE</scope>
    <source>
        <strain evidence="1">171206Taipei</strain>
    </source>
</reference>
<dbReference type="OrthoDB" id="2788229at2759"/>